<dbReference type="EMBL" id="CP001681">
    <property type="protein sequence ID" value="ACU02368.1"/>
    <property type="molecule type" value="Genomic_DNA"/>
</dbReference>
<proteinExistence type="predicted"/>
<accession>C6XYA1</accession>
<dbReference type="SUPFAM" id="SSF53756">
    <property type="entry name" value="UDP-Glycosyltransferase/glycogen phosphorylase"/>
    <property type="match status" value="1"/>
</dbReference>
<sequence>MNIKRSIGKRLHKMFGRKKKDQPVGPLTNLYQTNYDRTVLISYLTTPFYKANDFTHQNYLTSHIVAESFSALGYNVDVVDYSDSSELNYDKYAVIFGMGKRMEQSFYEQNRLIPRVYFVTGAHDDLHNRMGLKSIKDFYALSGLWLPEETNILTDSSYYTVFNADFAIIFARGYIYEDYKSRFEQEIFSLNNNILNVFSDCKPKSAAGRSSGFLYLSGGKQLTKGLPLFLEVARLHKDLKFYVVVPDLNQALEDYYKDVFAPEGNVSLFKNLRMDGKEMKAIVEACSYVVAPSYIDGLPGGTIEPMSAGLVPIVSRYCGFPKQDFIFEMETLSVAGLQEMFARVLAMDDEAYMNCSNAVKAYTQKNFSAAQVKEELIEILKAKLS</sequence>
<dbReference type="Gene3D" id="3.40.50.2000">
    <property type="entry name" value="Glycogen Phosphorylase B"/>
    <property type="match status" value="1"/>
</dbReference>
<protein>
    <recommendedName>
        <fullName evidence="3">Glycosyl transferase group 1</fullName>
    </recommendedName>
</protein>
<dbReference type="HOGENOM" id="CLU_717372_0_0_10"/>
<gene>
    <name evidence="1" type="ordered locus">Phep_0142</name>
</gene>
<evidence type="ECO:0000313" key="2">
    <source>
        <dbReference type="Proteomes" id="UP000000852"/>
    </source>
</evidence>
<dbReference type="OrthoDB" id="5516294at2"/>
<dbReference type="eggNOG" id="COG0438">
    <property type="taxonomic scope" value="Bacteria"/>
</dbReference>
<organism evidence="1 2">
    <name type="scientific">Pedobacter heparinus (strain ATCC 13125 / DSM 2366 / CIP 104194 / JCM 7457 / NBRC 12017 / NCIMB 9290 / NRRL B-14731 / HIM 762-3)</name>
    <dbReference type="NCBI Taxonomy" id="485917"/>
    <lineage>
        <taxon>Bacteria</taxon>
        <taxon>Pseudomonadati</taxon>
        <taxon>Bacteroidota</taxon>
        <taxon>Sphingobacteriia</taxon>
        <taxon>Sphingobacteriales</taxon>
        <taxon>Sphingobacteriaceae</taxon>
        <taxon>Pedobacter</taxon>
    </lineage>
</organism>
<name>C6XYA1_PEDHD</name>
<dbReference type="RefSeq" id="WP_012780321.1">
    <property type="nucleotide sequence ID" value="NC_013061.1"/>
</dbReference>
<dbReference type="KEGG" id="phe:Phep_0142"/>
<reference evidence="1 2" key="1">
    <citation type="journal article" date="2009" name="Stand. Genomic Sci.">
        <title>Complete genome sequence of Pedobacter heparinus type strain (HIM 762-3).</title>
        <authorList>
            <person name="Han C."/>
            <person name="Spring S."/>
            <person name="Lapidus A."/>
            <person name="Del Rio T.G."/>
            <person name="Tice H."/>
            <person name="Copeland A."/>
            <person name="Cheng J.F."/>
            <person name="Lucas S."/>
            <person name="Chen F."/>
            <person name="Nolan M."/>
            <person name="Bruce D."/>
            <person name="Goodwin L."/>
            <person name="Pitluck S."/>
            <person name="Ivanova N."/>
            <person name="Mavromatis K."/>
            <person name="Mikhailova N."/>
            <person name="Pati A."/>
            <person name="Chen A."/>
            <person name="Palaniappan K."/>
            <person name="Land M."/>
            <person name="Hauser L."/>
            <person name="Chang Y.J."/>
            <person name="Jeffries C.C."/>
            <person name="Saunders E."/>
            <person name="Chertkov O."/>
            <person name="Brettin T."/>
            <person name="Goker M."/>
            <person name="Rohde M."/>
            <person name="Bristow J."/>
            <person name="Eisen J.A."/>
            <person name="Markowitz V."/>
            <person name="Hugenholtz P."/>
            <person name="Kyrpides N.C."/>
            <person name="Klenk H.P."/>
            <person name="Detter J.C."/>
        </authorList>
    </citation>
    <scope>NUCLEOTIDE SEQUENCE [LARGE SCALE GENOMIC DNA]</scope>
    <source>
        <strain evidence="2">ATCC 13125 / DSM 2366 / CIP 104194 / JCM 7457 / NBRC 12017 / NCIMB 9290 / NRRL B-14731 / HIM 762-3</strain>
    </source>
</reference>
<dbReference type="AlphaFoldDB" id="C6XYA1"/>
<dbReference type="Proteomes" id="UP000000852">
    <property type="component" value="Chromosome"/>
</dbReference>
<evidence type="ECO:0000313" key="1">
    <source>
        <dbReference type="EMBL" id="ACU02368.1"/>
    </source>
</evidence>
<dbReference type="STRING" id="485917.Phep_0142"/>
<evidence type="ECO:0008006" key="3">
    <source>
        <dbReference type="Google" id="ProtNLM"/>
    </source>
</evidence>
<keyword evidence="2" id="KW-1185">Reference proteome</keyword>